<protein>
    <submittedName>
        <fullName evidence="1">Uncharacterized protein</fullName>
    </submittedName>
</protein>
<keyword evidence="2" id="KW-1185">Reference proteome</keyword>
<evidence type="ECO:0000313" key="2">
    <source>
        <dbReference type="Proteomes" id="UP001057402"/>
    </source>
</evidence>
<sequence>MVVGIDVLRLTNDLDFYPASSTSPPSPPPTDAFLSPRSQSLCVDTASGEDVFSLREIGVKNALGIYRKAALPLVMSGLPHRIPFSSDTFDFVFVGRGRFDVFPRPLDVVAEIEIVTQPRGHVVFHVKANDSYSFNSFMELFDKCVLLRMHDVDGFQNHLPRVREIVLQKESGVAIHRHLVRKDKGGTSRKCIVPEYSQKLVAHAE</sequence>
<gene>
    <name evidence="1" type="ORF">MLD38_012229</name>
</gene>
<reference evidence="2" key="1">
    <citation type="journal article" date="2023" name="Front. Plant Sci.">
        <title>Chromosomal-level genome assembly of Melastoma candidum provides insights into trichome evolution.</title>
        <authorList>
            <person name="Zhong Y."/>
            <person name="Wu W."/>
            <person name="Sun C."/>
            <person name="Zou P."/>
            <person name="Liu Y."/>
            <person name="Dai S."/>
            <person name="Zhou R."/>
        </authorList>
    </citation>
    <scope>NUCLEOTIDE SEQUENCE [LARGE SCALE GENOMIC DNA]</scope>
</reference>
<proteinExistence type="predicted"/>
<evidence type="ECO:0000313" key="1">
    <source>
        <dbReference type="EMBL" id="KAI4374212.1"/>
    </source>
</evidence>
<accession>A0ACB9RE37</accession>
<organism evidence="1 2">
    <name type="scientific">Melastoma candidum</name>
    <dbReference type="NCBI Taxonomy" id="119954"/>
    <lineage>
        <taxon>Eukaryota</taxon>
        <taxon>Viridiplantae</taxon>
        <taxon>Streptophyta</taxon>
        <taxon>Embryophyta</taxon>
        <taxon>Tracheophyta</taxon>
        <taxon>Spermatophyta</taxon>
        <taxon>Magnoliopsida</taxon>
        <taxon>eudicotyledons</taxon>
        <taxon>Gunneridae</taxon>
        <taxon>Pentapetalae</taxon>
        <taxon>rosids</taxon>
        <taxon>malvids</taxon>
        <taxon>Myrtales</taxon>
        <taxon>Melastomataceae</taxon>
        <taxon>Melastomatoideae</taxon>
        <taxon>Melastomateae</taxon>
        <taxon>Melastoma</taxon>
    </lineage>
</organism>
<dbReference type="Proteomes" id="UP001057402">
    <property type="component" value="Chromosome 4"/>
</dbReference>
<comment type="caution">
    <text evidence="1">The sequence shown here is derived from an EMBL/GenBank/DDBJ whole genome shotgun (WGS) entry which is preliminary data.</text>
</comment>
<name>A0ACB9RE37_9MYRT</name>
<dbReference type="EMBL" id="CM042883">
    <property type="protein sequence ID" value="KAI4374212.1"/>
    <property type="molecule type" value="Genomic_DNA"/>
</dbReference>